<sequence length="90" mass="10217">MLIRFTEDQVALLMKRAAETPDYQLTVSLIDQSVTDAFGFSAFFEMDPFRKYCLTEGLDDIGLTLRHAAALDTFENKHDRAGWLQPKSVS</sequence>
<name>E6QI59_9ZZZZ</name>
<evidence type="ECO:0000313" key="1">
    <source>
        <dbReference type="EMBL" id="CBI06924.1"/>
    </source>
</evidence>
<dbReference type="SUPFAM" id="SSF52016">
    <property type="entry name" value="LeuD/IlvD-like"/>
    <property type="match status" value="1"/>
</dbReference>
<accession>E6QI59</accession>
<comment type="caution">
    <text evidence="1">The sequence shown here is derived from an EMBL/GenBank/DDBJ whole genome shotgun (WGS) entry which is preliminary data.</text>
</comment>
<dbReference type="EMBL" id="CABQ01000040">
    <property type="protein sequence ID" value="CBI06924.1"/>
    <property type="molecule type" value="Genomic_DNA"/>
</dbReference>
<proteinExistence type="predicted"/>
<organism evidence="1">
    <name type="scientific">mine drainage metagenome</name>
    <dbReference type="NCBI Taxonomy" id="410659"/>
    <lineage>
        <taxon>unclassified sequences</taxon>
        <taxon>metagenomes</taxon>
        <taxon>ecological metagenomes</taxon>
    </lineage>
</organism>
<protein>
    <submittedName>
        <fullName evidence="1">3-isopropylmalate dehydratase small subunit (Isopropylmalate isomerase) (Alpha-IPM isomerase) (IPMI)</fullName>
        <ecNumber evidence="1">4.2.1.33</ecNumber>
    </submittedName>
</protein>
<keyword evidence="1" id="KW-0413">Isomerase</keyword>
<dbReference type="EC" id="4.2.1.33" evidence="1"/>
<dbReference type="Gene3D" id="3.20.19.10">
    <property type="entry name" value="Aconitase, domain 4"/>
    <property type="match status" value="1"/>
</dbReference>
<dbReference type="GO" id="GO:0016853">
    <property type="term" value="F:isomerase activity"/>
    <property type="evidence" value="ECO:0007669"/>
    <property type="project" value="UniProtKB-KW"/>
</dbReference>
<dbReference type="InterPro" id="IPR015928">
    <property type="entry name" value="Aconitase/3IPM_dehydase_swvl"/>
</dbReference>
<gene>
    <name evidence="1" type="ORF">CARN6_0219</name>
</gene>
<dbReference type="GO" id="GO:0003861">
    <property type="term" value="F:3-isopropylmalate dehydratase activity"/>
    <property type="evidence" value="ECO:0007669"/>
    <property type="project" value="UniProtKB-EC"/>
</dbReference>
<keyword evidence="1" id="KW-0456">Lyase</keyword>
<reference evidence="1" key="1">
    <citation type="submission" date="2009-10" db="EMBL/GenBank/DDBJ databases">
        <title>Diversity of trophic interactions inside an arsenic-rich microbial ecosystem.</title>
        <authorList>
            <person name="Bertin P.N."/>
            <person name="Heinrich-Salmeron A."/>
            <person name="Pelletier E."/>
            <person name="Goulhen-Chollet F."/>
            <person name="Arsene-Ploetze F."/>
            <person name="Gallien S."/>
            <person name="Calteau A."/>
            <person name="Vallenet D."/>
            <person name="Casiot C."/>
            <person name="Chane-Woon-Ming B."/>
            <person name="Giloteaux L."/>
            <person name="Barakat M."/>
            <person name="Bonnefoy V."/>
            <person name="Bruneel O."/>
            <person name="Chandler M."/>
            <person name="Cleiss J."/>
            <person name="Duran R."/>
            <person name="Elbaz-Poulichet F."/>
            <person name="Fonknechten N."/>
            <person name="Lauga B."/>
            <person name="Mornico D."/>
            <person name="Ortet P."/>
            <person name="Schaeffer C."/>
            <person name="Siguier P."/>
            <person name="Alexander Thil Smith A."/>
            <person name="Van Dorsselaer A."/>
            <person name="Weissenbach J."/>
            <person name="Medigue C."/>
            <person name="Le Paslier D."/>
        </authorList>
    </citation>
    <scope>NUCLEOTIDE SEQUENCE</scope>
</reference>
<dbReference type="AlphaFoldDB" id="E6QI59"/>